<dbReference type="AlphaFoldDB" id="A0A640WAJ9"/>
<evidence type="ECO:0000256" key="8">
    <source>
        <dbReference type="SAM" id="Phobius"/>
    </source>
</evidence>
<feature type="transmembrane region" description="Helical" evidence="8">
    <location>
        <begin position="6"/>
        <end position="24"/>
    </location>
</feature>
<dbReference type="RefSeq" id="WP_149436124.1">
    <property type="nucleotide sequence ID" value="NZ_VTPX01000008.1"/>
</dbReference>
<evidence type="ECO:0000256" key="5">
    <source>
        <dbReference type="ARBA" id="ARBA00022989"/>
    </source>
</evidence>
<evidence type="ECO:0000313" key="11">
    <source>
        <dbReference type="EMBL" id="KAA0017217.1"/>
    </source>
</evidence>
<dbReference type="Gene3D" id="3.30.240.20">
    <property type="entry name" value="bsu07140 like domains"/>
    <property type="match status" value="1"/>
</dbReference>
<accession>A0A640WAJ9</accession>
<feature type="transmembrane region" description="Helical" evidence="8">
    <location>
        <begin position="63"/>
        <end position="83"/>
    </location>
</feature>
<evidence type="ECO:0000256" key="7">
    <source>
        <dbReference type="SAM" id="MobiDB-lite"/>
    </source>
</evidence>
<keyword evidence="5 8" id="KW-1133">Transmembrane helix</keyword>
<organism evidence="11 12">
    <name type="scientific">Salinicola corii</name>
    <dbReference type="NCBI Taxonomy" id="2606937"/>
    <lineage>
        <taxon>Bacteria</taxon>
        <taxon>Pseudomonadati</taxon>
        <taxon>Pseudomonadota</taxon>
        <taxon>Gammaproteobacteria</taxon>
        <taxon>Oceanospirillales</taxon>
        <taxon>Halomonadaceae</taxon>
        <taxon>Salinicola</taxon>
    </lineage>
</organism>
<evidence type="ECO:0000259" key="9">
    <source>
        <dbReference type="Pfam" id="PF04239"/>
    </source>
</evidence>
<feature type="domain" description="YetF-like N-terminal transmembrane" evidence="10">
    <location>
        <begin position="12"/>
        <end position="77"/>
    </location>
</feature>
<comment type="similarity">
    <text evidence="2">Belongs to the UPF0702 family.</text>
</comment>
<evidence type="ECO:0000256" key="2">
    <source>
        <dbReference type="ARBA" id="ARBA00006448"/>
    </source>
</evidence>
<evidence type="ECO:0000259" key="10">
    <source>
        <dbReference type="Pfam" id="PF20730"/>
    </source>
</evidence>
<evidence type="ECO:0000256" key="6">
    <source>
        <dbReference type="ARBA" id="ARBA00023136"/>
    </source>
</evidence>
<proteinExistence type="inferred from homology"/>
<dbReference type="PANTHER" id="PTHR34582:SF6">
    <property type="entry name" value="UPF0702 TRANSMEMBRANE PROTEIN YCAP"/>
    <property type="match status" value="1"/>
</dbReference>
<gene>
    <name evidence="11" type="ORF">F0A16_14555</name>
</gene>
<feature type="domain" description="YetF C-terminal" evidence="9">
    <location>
        <begin position="82"/>
        <end position="151"/>
    </location>
</feature>
<sequence length="199" mass="21439">MPPVLYTIVVGVISYLVLIAIIRLSGKRTLSKWNAFDFVVTIALGSTLSTALVSTQVSLAQSLTAFLLIVVLQFAITFTSVRFRAIKNLVKSQPTLLLFQGRFQQATMSRERVVEAEVRAAIRESGIADVEGVHAVVLETDGTFSVIPDAGRSDSALQGVAGLPSSRGWPQPGYPPRRSAQRISWVDGGEASASRKPPD</sequence>
<keyword evidence="6 8" id="KW-0472">Membrane</keyword>
<comment type="caution">
    <text evidence="11">The sequence shown here is derived from an EMBL/GenBank/DDBJ whole genome shotgun (WGS) entry which is preliminary data.</text>
</comment>
<keyword evidence="12" id="KW-1185">Reference proteome</keyword>
<keyword evidence="4 8" id="KW-0812">Transmembrane</keyword>
<feature type="region of interest" description="Disordered" evidence="7">
    <location>
        <begin position="159"/>
        <end position="199"/>
    </location>
</feature>
<dbReference type="GO" id="GO:0005886">
    <property type="term" value="C:plasma membrane"/>
    <property type="evidence" value="ECO:0007669"/>
    <property type="project" value="UniProtKB-SubCell"/>
</dbReference>
<dbReference type="Pfam" id="PF04239">
    <property type="entry name" value="DUF421"/>
    <property type="match status" value="1"/>
</dbReference>
<dbReference type="Pfam" id="PF20730">
    <property type="entry name" value="YetF_N"/>
    <property type="match status" value="1"/>
</dbReference>
<evidence type="ECO:0000256" key="1">
    <source>
        <dbReference type="ARBA" id="ARBA00004651"/>
    </source>
</evidence>
<dbReference type="InterPro" id="IPR007353">
    <property type="entry name" value="DUF421"/>
</dbReference>
<dbReference type="InterPro" id="IPR048454">
    <property type="entry name" value="YetF_N"/>
</dbReference>
<reference evidence="11 12" key="1">
    <citation type="submission" date="2019-08" db="EMBL/GenBank/DDBJ databases">
        <title>Bioinformatics analysis of the strain L3 and L5.</title>
        <authorList>
            <person name="Li X."/>
        </authorList>
    </citation>
    <scope>NUCLEOTIDE SEQUENCE [LARGE SCALE GENOMIC DNA]</scope>
    <source>
        <strain evidence="11 12">L3</strain>
    </source>
</reference>
<protein>
    <submittedName>
        <fullName evidence="11">DUF421 domain-containing protein</fullName>
    </submittedName>
</protein>
<evidence type="ECO:0000256" key="4">
    <source>
        <dbReference type="ARBA" id="ARBA00022692"/>
    </source>
</evidence>
<evidence type="ECO:0000256" key="3">
    <source>
        <dbReference type="ARBA" id="ARBA00022475"/>
    </source>
</evidence>
<dbReference type="InterPro" id="IPR023090">
    <property type="entry name" value="UPF0702_alpha/beta_dom_sf"/>
</dbReference>
<dbReference type="EMBL" id="VTPX01000008">
    <property type="protein sequence ID" value="KAA0017217.1"/>
    <property type="molecule type" value="Genomic_DNA"/>
</dbReference>
<evidence type="ECO:0000313" key="12">
    <source>
        <dbReference type="Proteomes" id="UP000466024"/>
    </source>
</evidence>
<dbReference type="PANTHER" id="PTHR34582">
    <property type="entry name" value="UPF0702 TRANSMEMBRANE PROTEIN YCAP"/>
    <property type="match status" value="1"/>
</dbReference>
<keyword evidence="3" id="KW-1003">Cell membrane</keyword>
<comment type="subcellular location">
    <subcellularLocation>
        <location evidence="1">Cell membrane</location>
        <topology evidence="1">Multi-pass membrane protein</topology>
    </subcellularLocation>
</comment>
<feature type="transmembrane region" description="Helical" evidence="8">
    <location>
        <begin position="36"/>
        <end position="57"/>
    </location>
</feature>
<name>A0A640WAJ9_9GAMM</name>
<dbReference type="Proteomes" id="UP000466024">
    <property type="component" value="Unassembled WGS sequence"/>
</dbReference>